<keyword evidence="5 9" id="KW-1133">Transmembrane helix</keyword>
<comment type="similarity">
    <text evidence="2">Belongs to the SID1 family.</text>
</comment>
<keyword evidence="3 9" id="KW-0812">Transmembrane</keyword>
<evidence type="ECO:0000256" key="1">
    <source>
        <dbReference type="ARBA" id="ARBA00004141"/>
    </source>
</evidence>
<dbReference type="GO" id="GO:0051033">
    <property type="term" value="F:RNA transmembrane transporter activity"/>
    <property type="evidence" value="ECO:0007669"/>
    <property type="project" value="TreeGrafter"/>
</dbReference>
<dbReference type="PANTHER" id="PTHR12185">
    <property type="entry name" value="SID1 TRANSMEMBRANE FAMILY MEMEBER"/>
    <property type="match status" value="1"/>
</dbReference>
<evidence type="ECO:0000313" key="10">
    <source>
        <dbReference type="Proteomes" id="UP000694920"/>
    </source>
</evidence>
<feature type="compositionally biased region" description="Polar residues" evidence="8">
    <location>
        <begin position="369"/>
        <end position="380"/>
    </location>
</feature>
<keyword evidence="6 9" id="KW-0472">Membrane</keyword>
<feature type="transmembrane region" description="Helical" evidence="9">
    <location>
        <begin position="553"/>
        <end position="573"/>
    </location>
</feature>
<keyword evidence="10" id="KW-1185">Reference proteome</keyword>
<feature type="transmembrane region" description="Helical" evidence="9">
    <location>
        <begin position="432"/>
        <end position="452"/>
    </location>
</feature>
<dbReference type="GO" id="GO:0005886">
    <property type="term" value="C:plasma membrane"/>
    <property type="evidence" value="ECO:0007669"/>
    <property type="project" value="TreeGrafter"/>
</dbReference>
<evidence type="ECO:0000256" key="8">
    <source>
        <dbReference type="SAM" id="MobiDB-lite"/>
    </source>
</evidence>
<feature type="transmembrane region" description="Helical" evidence="9">
    <location>
        <begin position="35"/>
        <end position="53"/>
    </location>
</feature>
<evidence type="ECO:0000256" key="6">
    <source>
        <dbReference type="ARBA" id="ARBA00023136"/>
    </source>
</evidence>
<proteinExistence type="inferred from homology"/>
<dbReference type="RefSeq" id="XP_015588840.1">
    <property type="nucleotide sequence ID" value="XM_015733354.2"/>
</dbReference>
<feature type="transmembrane region" description="Helical" evidence="9">
    <location>
        <begin position="727"/>
        <end position="746"/>
    </location>
</feature>
<evidence type="ECO:0000256" key="7">
    <source>
        <dbReference type="ARBA" id="ARBA00023180"/>
    </source>
</evidence>
<sequence>MSPIGDSAIRKGRKDLPIHLCFNPLLSDKSDKMRTIVALVTVPLFIGFAAVIASTPPSLNPIVYIGTYDKLYNLTVNSTVEYVLLYMEDNESSTGARINVQSFATNDLPLIVVVRQKKGILSWQLPLLVQNIHTKTLEYNKTARTLCPTKYYQYGLSNQTEFVTVSISTASISNISFNLNVSHVEDFYIGLGEERKVVISPAEPIYYGYTFSDDVESSSVVVQFESDSDVCMTVSIQNTTCPVFDLERNIQFSGYWQTVSRKGGITVPKDAYPSGFFVVLVVKGDDTDCTGVTSLFTSRHKNVTLTIKPSITKKDYIVASSIVLSMFMGFCIFYIIGIAVFQIREGRKLREQLLSEHDDQDGNEHIYSPSVTETGPSQWPSVDEDSSLDEDDIDILEDAFVDKEVIRTKLVLSVCDLARKDPKILRHKSHLYLYYLLTVTVFYTLPVVQLVITYQRVLHVTGNQDLCYYNFLCAHPLGVLSDFNHVFSNFGYVLLGMLFILITYAKDKAERNVERNKSYGIPQHYGLFYAMGIALMMEGILSGSYHVCPNHSNFQFDTSFMYIIAVLCMVKIYQARHPDINARAPVTFGVLALTLFVGLIGVLNGTDYFWIIFTIIHLSVCLALTAQIYYMGRWRLNGGTIRRVIMTMKHDARAGIIYLLRPMYCGRLILLIIANLCNVGLAVVGNMHHEKDFATFLLAILMSNLILYTFFYIIMKICHKERILIKPFIYIFISCLTWAAALYFFIRKSISWALTPAQSRIYNKPCELLNFFDSHDIWHFVSALAMFFSFMVLLTLDDDLVDVHRSQIPVF</sequence>
<comment type="subcellular location">
    <subcellularLocation>
        <location evidence="1">Membrane</location>
        <topology evidence="1">Multi-pass membrane protein</topology>
    </subcellularLocation>
</comment>
<dbReference type="Proteomes" id="UP000694920">
    <property type="component" value="Unplaced"/>
</dbReference>
<keyword evidence="7" id="KW-0325">Glycoprotein</keyword>
<protein>
    <submittedName>
        <fullName evidence="11">SID1 transmembrane family member 1-like</fullName>
    </submittedName>
</protein>
<feature type="transmembrane region" description="Helical" evidence="9">
    <location>
        <begin position="585"/>
        <end position="603"/>
    </location>
</feature>
<gene>
    <name evidence="11" type="primary">LOC107264757</name>
</gene>
<evidence type="ECO:0000256" key="3">
    <source>
        <dbReference type="ARBA" id="ARBA00022692"/>
    </source>
</evidence>
<dbReference type="GeneID" id="107264757"/>
<dbReference type="GO" id="GO:0003725">
    <property type="term" value="F:double-stranded RNA binding"/>
    <property type="evidence" value="ECO:0007669"/>
    <property type="project" value="TreeGrafter"/>
</dbReference>
<dbReference type="InterPro" id="IPR025958">
    <property type="entry name" value="SID1_TM_fam"/>
</dbReference>
<feature type="transmembrane region" description="Helical" evidence="9">
    <location>
        <begin position="693"/>
        <end position="715"/>
    </location>
</feature>
<feature type="transmembrane region" description="Helical" evidence="9">
    <location>
        <begin position="526"/>
        <end position="547"/>
    </location>
</feature>
<dbReference type="GO" id="GO:0005764">
    <property type="term" value="C:lysosome"/>
    <property type="evidence" value="ECO:0007669"/>
    <property type="project" value="TreeGrafter"/>
</dbReference>
<evidence type="ECO:0000256" key="9">
    <source>
        <dbReference type="SAM" id="Phobius"/>
    </source>
</evidence>
<evidence type="ECO:0000256" key="5">
    <source>
        <dbReference type="ARBA" id="ARBA00022989"/>
    </source>
</evidence>
<evidence type="ECO:0000313" key="11">
    <source>
        <dbReference type="RefSeq" id="XP_015588840.1"/>
    </source>
</evidence>
<reference evidence="11" key="1">
    <citation type="submission" date="2025-08" db="UniProtKB">
        <authorList>
            <consortium name="RefSeq"/>
        </authorList>
    </citation>
    <scope>IDENTIFICATION</scope>
</reference>
<feature type="transmembrane region" description="Helical" evidence="9">
    <location>
        <begin position="777"/>
        <end position="796"/>
    </location>
</feature>
<dbReference type="AlphaFoldDB" id="A0AAJ7BM30"/>
<dbReference type="PANTHER" id="PTHR12185:SF14">
    <property type="entry name" value="CHOLESTEROL UPTAKE PROTEIN 1"/>
    <property type="match status" value="1"/>
</dbReference>
<keyword evidence="4" id="KW-0732">Signal</keyword>
<accession>A0AAJ7BM30</accession>
<dbReference type="KEGG" id="ccin:107264757"/>
<dbReference type="Pfam" id="PF13965">
    <property type="entry name" value="SID-1_RNA_chan"/>
    <property type="match status" value="1"/>
</dbReference>
<feature type="transmembrane region" description="Helical" evidence="9">
    <location>
        <begin position="316"/>
        <end position="341"/>
    </location>
</feature>
<feature type="transmembrane region" description="Helical" evidence="9">
    <location>
        <begin position="609"/>
        <end position="632"/>
    </location>
</feature>
<feature type="transmembrane region" description="Helical" evidence="9">
    <location>
        <begin position="668"/>
        <end position="687"/>
    </location>
</feature>
<organism evidence="10 11">
    <name type="scientific">Cephus cinctus</name>
    <name type="common">Wheat stem sawfly</name>
    <dbReference type="NCBI Taxonomy" id="211228"/>
    <lineage>
        <taxon>Eukaryota</taxon>
        <taxon>Metazoa</taxon>
        <taxon>Ecdysozoa</taxon>
        <taxon>Arthropoda</taxon>
        <taxon>Hexapoda</taxon>
        <taxon>Insecta</taxon>
        <taxon>Pterygota</taxon>
        <taxon>Neoptera</taxon>
        <taxon>Endopterygota</taxon>
        <taxon>Hymenoptera</taxon>
        <taxon>Cephoidea</taxon>
        <taxon>Cephidae</taxon>
        <taxon>Cephus</taxon>
    </lineage>
</organism>
<feature type="region of interest" description="Disordered" evidence="8">
    <location>
        <begin position="359"/>
        <end position="383"/>
    </location>
</feature>
<name>A0AAJ7BM30_CEPCN</name>
<evidence type="ECO:0000256" key="4">
    <source>
        <dbReference type="ARBA" id="ARBA00022729"/>
    </source>
</evidence>
<feature type="transmembrane region" description="Helical" evidence="9">
    <location>
        <begin position="486"/>
        <end position="505"/>
    </location>
</feature>
<evidence type="ECO:0000256" key="2">
    <source>
        <dbReference type="ARBA" id="ARBA00006618"/>
    </source>
</evidence>